<comment type="subcellular location">
    <subcellularLocation>
        <location evidence="2">Nucleus</location>
    </subcellularLocation>
</comment>
<reference evidence="9 10" key="1">
    <citation type="submission" date="2015-04" db="EMBL/GenBank/DDBJ databases">
        <title>Lasius niger genome sequencing.</title>
        <authorList>
            <person name="Konorov E.A."/>
            <person name="Nikitin M.A."/>
            <person name="Kirill M.V."/>
            <person name="Chang P."/>
        </authorList>
    </citation>
    <scope>NUCLEOTIDE SEQUENCE [LARGE SCALE GENOMIC DNA]</scope>
    <source>
        <tissue evidence="9">Whole</tissue>
    </source>
</reference>
<evidence type="ECO:0000256" key="2">
    <source>
        <dbReference type="ARBA" id="ARBA00004123"/>
    </source>
</evidence>
<protein>
    <submittedName>
        <fullName evidence="9">Nuclease harbi1-like protein</fullName>
    </submittedName>
</protein>
<comment type="cofactor">
    <cofactor evidence="1">
        <name>a divalent metal cation</name>
        <dbReference type="ChEBI" id="CHEBI:60240"/>
    </cofactor>
</comment>
<feature type="domain" description="DDE Tnp4" evidence="8">
    <location>
        <begin position="111"/>
        <end position="276"/>
    </location>
</feature>
<dbReference type="GO" id="GO:0046872">
    <property type="term" value="F:metal ion binding"/>
    <property type="evidence" value="ECO:0007669"/>
    <property type="project" value="UniProtKB-KW"/>
</dbReference>
<evidence type="ECO:0000256" key="4">
    <source>
        <dbReference type="ARBA" id="ARBA00022722"/>
    </source>
</evidence>
<evidence type="ECO:0000256" key="7">
    <source>
        <dbReference type="ARBA" id="ARBA00023242"/>
    </source>
</evidence>
<dbReference type="Proteomes" id="UP000036403">
    <property type="component" value="Unassembled WGS sequence"/>
</dbReference>
<dbReference type="OrthoDB" id="7673097at2759"/>
<dbReference type="AlphaFoldDB" id="A0A0J7KD53"/>
<dbReference type="PANTHER" id="PTHR22930:SF269">
    <property type="entry name" value="NUCLEASE HARBI1-LIKE PROTEIN"/>
    <property type="match status" value="1"/>
</dbReference>
<proteinExistence type="inferred from homology"/>
<evidence type="ECO:0000259" key="8">
    <source>
        <dbReference type="Pfam" id="PF13359"/>
    </source>
</evidence>
<evidence type="ECO:0000256" key="1">
    <source>
        <dbReference type="ARBA" id="ARBA00001968"/>
    </source>
</evidence>
<keyword evidence="5" id="KW-0479">Metal-binding</keyword>
<comment type="similarity">
    <text evidence="3">Belongs to the HARBI1 family.</text>
</comment>
<sequence length="357" mass="40734">MRMSLSQFEDLLALVAPHITKETVTRDPIPAAARLSMTLRYLAIGDAMNSMSYQYLVGTTTVSNVIAETCAALWNCLAKKVLPFPLSKEEWLNIERDFKDRWNFDHCIGAIDGKHVAIQCPHNAGSLYYNYKNYHSIVLLGICDANYMFTFVDIGAYGRRSDGGIFRDSIVGQKFYNKEMGLPEPKRLIVDGDPMPYVLVGDEAFQLTDFLLRPYPGKGGLTHEKNIYNYRLSRARRTIENTFGILVSQWRILKKPIDATIKNTMQIVQAIISIHNWLRKQDLDKNEYISADMIDCDEPNGFIPGTWRKEMDSSHALRDLGNCGTNNSSRAAMNIRNKFCNYFNGEGAIPWQYLRQQ</sequence>
<evidence type="ECO:0000256" key="3">
    <source>
        <dbReference type="ARBA" id="ARBA00006958"/>
    </source>
</evidence>
<name>A0A0J7KD53_LASNI</name>
<dbReference type="PANTHER" id="PTHR22930">
    <property type="match status" value="1"/>
</dbReference>
<evidence type="ECO:0000313" key="9">
    <source>
        <dbReference type="EMBL" id="KMQ88114.1"/>
    </source>
</evidence>
<evidence type="ECO:0000256" key="5">
    <source>
        <dbReference type="ARBA" id="ARBA00022723"/>
    </source>
</evidence>
<dbReference type="GO" id="GO:0005634">
    <property type="term" value="C:nucleus"/>
    <property type="evidence" value="ECO:0007669"/>
    <property type="project" value="UniProtKB-SubCell"/>
</dbReference>
<comment type="caution">
    <text evidence="9">The sequence shown here is derived from an EMBL/GenBank/DDBJ whole genome shotgun (WGS) entry which is preliminary data.</text>
</comment>
<dbReference type="GO" id="GO:0016787">
    <property type="term" value="F:hydrolase activity"/>
    <property type="evidence" value="ECO:0007669"/>
    <property type="project" value="UniProtKB-KW"/>
</dbReference>
<keyword evidence="10" id="KW-1185">Reference proteome</keyword>
<organism evidence="9 10">
    <name type="scientific">Lasius niger</name>
    <name type="common">Black garden ant</name>
    <dbReference type="NCBI Taxonomy" id="67767"/>
    <lineage>
        <taxon>Eukaryota</taxon>
        <taxon>Metazoa</taxon>
        <taxon>Ecdysozoa</taxon>
        <taxon>Arthropoda</taxon>
        <taxon>Hexapoda</taxon>
        <taxon>Insecta</taxon>
        <taxon>Pterygota</taxon>
        <taxon>Neoptera</taxon>
        <taxon>Endopterygota</taxon>
        <taxon>Hymenoptera</taxon>
        <taxon>Apocrita</taxon>
        <taxon>Aculeata</taxon>
        <taxon>Formicoidea</taxon>
        <taxon>Formicidae</taxon>
        <taxon>Formicinae</taxon>
        <taxon>Lasius</taxon>
        <taxon>Lasius</taxon>
    </lineage>
</organism>
<keyword evidence="7" id="KW-0539">Nucleus</keyword>
<keyword evidence="6" id="KW-0378">Hydrolase</keyword>
<gene>
    <name evidence="9" type="ORF">RF55_12455</name>
</gene>
<dbReference type="EMBL" id="LBMM01009478">
    <property type="protein sequence ID" value="KMQ88114.1"/>
    <property type="molecule type" value="Genomic_DNA"/>
</dbReference>
<dbReference type="InterPro" id="IPR027806">
    <property type="entry name" value="HARBI1_dom"/>
</dbReference>
<evidence type="ECO:0000313" key="10">
    <source>
        <dbReference type="Proteomes" id="UP000036403"/>
    </source>
</evidence>
<dbReference type="InterPro" id="IPR045249">
    <property type="entry name" value="HARBI1-like"/>
</dbReference>
<keyword evidence="4" id="KW-0540">Nuclease</keyword>
<dbReference type="PaxDb" id="67767-A0A0J7KD53"/>
<accession>A0A0J7KD53</accession>
<evidence type="ECO:0000256" key="6">
    <source>
        <dbReference type="ARBA" id="ARBA00022801"/>
    </source>
</evidence>
<dbReference type="Pfam" id="PF13359">
    <property type="entry name" value="DDE_Tnp_4"/>
    <property type="match status" value="1"/>
</dbReference>
<dbReference type="GO" id="GO:0004518">
    <property type="term" value="F:nuclease activity"/>
    <property type="evidence" value="ECO:0007669"/>
    <property type="project" value="UniProtKB-KW"/>
</dbReference>